<feature type="domain" description="Ig-like" evidence="4">
    <location>
        <begin position="248"/>
        <end position="329"/>
    </location>
</feature>
<feature type="signal peptide" evidence="3">
    <location>
        <begin position="1"/>
        <end position="21"/>
    </location>
</feature>
<name>A0A1M6FKV8_9FLAO</name>
<evidence type="ECO:0000313" key="6">
    <source>
        <dbReference type="Proteomes" id="UP000184488"/>
    </source>
</evidence>
<dbReference type="InterPro" id="IPR026444">
    <property type="entry name" value="Secre_tail"/>
</dbReference>
<feature type="region of interest" description="Disordered" evidence="2">
    <location>
        <begin position="33"/>
        <end position="53"/>
    </location>
</feature>
<dbReference type="RefSeq" id="WP_073311390.1">
    <property type="nucleotide sequence ID" value="NZ_FQZI01000004.1"/>
</dbReference>
<keyword evidence="1 3" id="KW-0732">Signal</keyword>
<organism evidence="5 6">
    <name type="scientific">Flavobacterium terrae</name>
    <dbReference type="NCBI Taxonomy" id="415425"/>
    <lineage>
        <taxon>Bacteria</taxon>
        <taxon>Pseudomonadati</taxon>
        <taxon>Bacteroidota</taxon>
        <taxon>Flavobacteriia</taxon>
        <taxon>Flavobacteriales</taxon>
        <taxon>Flavobacteriaceae</taxon>
        <taxon>Flavobacterium</taxon>
    </lineage>
</organism>
<keyword evidence="6" id="KW-1185">Reference proteome</keyword>
<dbReference type="Gene3D" id="2.60.40.10">
    <property type="entry name" value="Immunoglobulins"/>
    <property type="match status" value="1"/>
</dbReference>
<dbReference type="NCBIfam" id="TIGR04183">
    <property type="entry name" value="Por_Secre_tail"/>
    <property type="match status" value="1"/>
</dbReference>
<dbReference type="EMBL" id="FQZI01000004">
    <property type="protein sequence ID" value="SHI98351.1"/>
    <property type="molecule type" value="Genomic_DNA"/>
</dbReference>
<evidence type="ECO:0000313" key="5">
    <source>
        <dbReference type="EMBL" id="SHI98351.1"/>
    </source>
</evidence>
<dbReference type="InterPro" id="IPR007110">
    <property type="entry name" value="Ig-like_dom"/>
</dbReference>
<evidence type="ECO:0000259" key="4">
    <source>
        <dbReference type="PROSITE" id="PS50835"/>
    </source>
</evidence>
<dbReference type="Pfam" id="PF13573">
    <property type="entry name" value="SprB"/>
    <property type="match status" value="8"/>
</dbReference>
<evidence type="ECO:0000256" key="1">
    <source>
        <dbReference type="ARBA" id="ARBA00022729"/>
    </source>
</evidence>
<reference evidence="6" key="1">
    <citation type="submission" date="2016-11" db="EMBL/GenBank/DDBJ databases">
        <authorList>
            <person name="Varghese N."/>
            <person name="Submissions S."/>
        </authorList>
    </citation>
    <scope>NUCLEOTIDE SEQUENCE [LARGE SCALE GENOMIC DNA]</scope>
    <source>
        <strain evidence="6">DSM 18829</strain>
    </source>
</reference>
<evidence type="ECO:0000256" key="2">
    <source>
        <dbReference type="SAM" id="MobiDB-lite"/>
    </source>
</evidence>
<dbReference type="Pfam" id="PF18962">
    <property type="entry name" value="Por_Secre_tail"/>
    <property type="match status" value="1"/>
</dbReference>
<dbReference type="AlphaFoldDB" id="A0A1M6FKV8"/>
<dbReference type="STRING" id="415425.SAMN05444363_2221"/>
<proteinExistence type="predicted"/>
<feature type="chain" id="PRO_5009917432" evidence="3">
    <location>
        <begin position="22"/>
        <end position="1130"/>
    </location>
</feature>
<evidence type="ECO:0000256" key="3">
    <source>
        <dbReference type="SAM" id="SignalP"/>
    </source>
</evidence>
<accession>A0A1M6FKV8</accession>
<dbReference type="Gene3D" id="2.60.40.740">
    <property type="match status" value="6"/>
</dbReference>
<protein>
    <submittedName>
        <fullName evidence="5">Por secretion system C-terminal sorting domain-containing protein</fullName>
    </submittedName>
</protein>
<dbReference type="PROSITE" id="PS50835">
    <property type="entry name" value="IG_LIKE"/>
    <property type="match status" value="1"/>
</dbReference>
<dbReference type="InterPro" id="IPR013783">
    <property type="entry name" value="Ig-like_fold"/>
</dbReference>
<dbReference type="InterPro" id="IPR025667">
    <property type="entry name" value="SprB_repeat"/>
</dbReference>
<sequence length="1130" mass="114500">MKQKITLILLVVLFGVFNSYAQTQFWSDSFEDVGAPSSGTRTPENNGGVGGPPNTAYFKRTNGSDLELTVSSDGPYTGMQGTMFWAGEDHDAAFGAGNEEQQIDFTGINISGKTGLSFRGLFAAASSNGQWDNLAFGNTHNDYIIVQYSIDGGPYNNLITFYSDNVANKQFREDTNGDMLGDGGLLTKSFSEFTKTISGTGTTLNLRLRVYSNNTNNEEWAIDNFRLFETPTCVAPTINTQPVNRSICNNTNTTFGVTATGATGYQWQVNTGSGFNDITNGGVYSTATTNTLTITGATTGMNGFLYRCVVTNGSPTCFTNSNSATLTISNPALSPSSQTNVACNGGATGAASVNAATGGIGPYTYNWTPGNPVGDGTISVTGLTAGTWTCTVTDAIGCTATQNFTITQPTALVLNASSQTNIACNGGSTGAASVNAATGGAGGYTYNWTPGNPTGDGTTSVSGLTAGTWTCTVTDANGCTASRNFTITQPTSLSLTPASQTNIACNGGATGAASVNAATGGAGGYTYNWTPGNPTGDGTTSVTGLSAGTWTCTVTDANGCTATQNFTITQPTALVLNANSQTNISCNGGANGAASVTAATGGAGGYTYNWTPGNPIGDGTTSVSGLNAGTWTCTVTDANGCTATRNFTITQPSALAASAASQTNVSCNGGANGAASINPVSGGAGGYTYNWTPGNPVGDGTTSVTGLTAGTWTCTITDANSCTTSVNFTITQPSALVATAASQTNVSCNGGSNGAAAINTPTGGAGGYTYNWTPGNPTGDGTTSVTGLSAGTWTCTVTDANGCTATQNFTITQPTALVLNASSQTNIACNGGANGAASVTAATGGAGGYTYNWTPGNPVGDGTTSVSGLTAGTWTCTVTDANGCTATQNFTITQPSALFTSAASQTNVSCNGGANGAASINPVSGGAGGYTYNWTPGNPIGDGTTSVTGLTAGTWTCTITDANSCTTSVNFTITQPSAIDSNVTQSNGILTATQTGASYQWYSCPNTLLTGETNQTYTPTVVGDYKVDITVAGCTVTSNCITVTTLGTNEFDLFSKFKMYPNPNSGILTIETETDGNFVIINQLGQTVNRFSSKANSKTTINIENLSEGTYFVKGDKGTNIQTKKLVIKK</sequence>
<dbReference type="Proteomes" id="UP000184488">
    <property type="component" value="Unassembled WGS sequence"/>
</dbReference>
<dbReference type="OrthoDB" id="9805017at2"/>
<gene>
    <name evidence="5" type="ORF">SAMN05444363_2221</name>
</gene>